<gene>
    <name evidence="1" type="ORF">H4R21_004251</name>
</gene>
<evidence type="ECO:0000313" key="1">
    <source>
        <dbReference type="EMBL" id="KAJ2797613.1"/>
    </source>
</evidence>
<reference evidence="1" key="1">
    <citation type="submission" date="2022-07" db="EMBL/GenBank/DDBJ databases">
        <title>Phylogenomic reconstructions and comparative analyses of Kickxellomycotina fungi.</title>
        <authorList>
            <person name="Reynolds N.K."/>
            <person name="Stajich J.E."/>
            <person name="Barry K."/>
            <person name="Grigoriev I.V."/>
            <person name="Crous P."/>
            <person name="Smith M.E."/>
        </authorList>
    </citation>
    <scope>NUCLEOTIDE SEQUENCE</scope>
    <source>
        <strain evidence="1">BCRC 34780</strain>
    </source>
</reference>
<name>A0ACC1KZP8_9FUNG</name>
<keyword evidence="2" id="KW-1185">Reference proteome</keyword>
<protein>
    <submittedName>
        <fullName evidence="1">Uncharacterized protein</fullName>
    </submittedName>
</protein>
<evidence type="ECO:0000313" key="2">
    <source>
        <dbReference type="Proteomes" id="UP001140087"/>
    </source>
</evidence>
<accession>A0ACC1KZP8</accession>
<proteinExistence type="predicted"/>
<dbReference type="EMBL" id="JANBUN010001558">
    <property type="protein sequence ID" value="KAJ2797613.1"/>
    <property type="molecule type" value="Genomic_DNA"/>
</dbReference>
<dbReference type="Proteomes" id="UP001140087">
    <property type="component" value="Unassembled WGS sequence"/>
</dbReference>
<organism evidence="1 2">
    <name type="scientific">Coemansia helicoidea</name>
    <dbReference type="NCBI Taxonomy" id="1286919"/>
    <lineage>
        <taxon>Eukaryota</taxon>
        <taxon>Fungi</taxon>
        <taxon>Fungi incertae sedis</taxon>
        <taxon>Zoopagomycota</taxon>
        <taxon>Kickxellomycotina</taxon>
        <taxon>Kickxellomycetes</taxon>
        <taxon>Kickxellales</taxon>
        <taxon>Kickxellaceae</taxon>
        <taxon>Coemansia</taxon>
    </lineage>
</organism>
<comment type="caution">
    <text evidence="1">The sequence shown here is derived from an EMBL/GenBank/DDBJ whole genome shotgun (WGS) entry which is preliminary data.</text>
</comment>
<sequence length="440" mass="45197">MGRWQRWLARCWLVALLGAASGKDGHGPLPLPGASTQLSLRPTDVIVGGVLVRDGRQTSCNVVPVGQAAVFVAASCLDLDDKKQLRSTTDKVALQVYWRTEPQWQLLDPAHVRVHAGYDPASQANNVAIVRLDTQWTPTVSTSIALAGAAQSAVTYRHALLDGALRRWTTLAVRAAESSQAECLVSSLFRQNPGALTCSGMEIESLKVNDTEYRGIGYGTAATGEGTKMSTLALYSHSQTTTTSGGSGSDSGSGSSGSGLARRGAGVLHYYTAVGNYARFASDFLGASVIVTDAGTGAALVNQTLTVNPVPADPGVAVLGGNELTPSNAVGSADAPSTAAAAAAAVTSEATSVVASDSHPASGDSAGANRRGLTAGAILGIAIAAVVVAVAVSAVATRYALMARRKRRAEAYWDHEIAKMQSARSLAPMSPVSTVSPVDP</sequence>